<dbReference type="GO" id="GO:0046677">
    <property type="term" value="P:response to antibiotic"/>
    <property type="evidence" value="ECO:0007669"/>
    <property type="project" value="UniProtKB-UniRule"/>
</dbReference>
<dbReference type="EMBL" id="LVJZ01000004">
    <property type="protein sequence ID" value="ODB94440.1"/>
    <property type="molecule type" value="Genomic_DNA"/>
</dbReference>
<evidence type="ECO:0000256" key="19">
    <source>
        <dbReference type="ARBA" id="ARBA00032454"/>
    </source>
</evidence>
<evidence type="ECO:0000313" key="29">
    <source>
        <dbReference type="EMBL" id="ODB94440.1"/>
    </source>
</evidence>
<dbReference type="AlphaFoldDB" id="A0A1E2UJC8"/>
<dbReference type="Pfam" id="PF00912">
    <property type="entry name" value="Transgly"/>
    <property type="match status" value="1"/>
</dbReference>
<proteinExistence type="inferred from homology"/>
<keyword evidence="9" id="KW-0645">Protease</keyword>
<evidence type="ECO:0000256" key="25">
    <source>
        <dbReference type="SAM" id="Phobius"/>
    </source>
</evidence>
<evidence type="ECO:0000256" key="15">
    <source>
        <dbReference type="ARBA" id="ARBA00023136"/>
    </source>
</evidence>
<dbReference type="GO" id="GO:0009002">
    <property type="term" value="F:serine-type D-Ala-D-Ala carboxypeptidase activity"/>
    <property type="evidence" value="ECO:0007669"/>
    <property type="project" value="UniProtKB-EC"/>
</dbReference>
<dbReference type="PANTHER" id="PTHR32282">
    <property type="entry name" value="BINDING PROTEIN TRANSPEPTIDASE, PUTATIVE-RELATED"/>
    <property type="match status" value="1"/>
</dbReference>
<dbReference type="InterPro" id="IPR011813">
    <property type="entry name" value="PBP_1b"/>
</dbReference>
<dbReference type="Gene3D" id="3.40.710.10">
    <property type="entry name" value="DD-peptidase/beta-lactamase superfamily"/>
    <property type="match status" value="1"/>
</dbReference>
<keyword evidence="25" id="KW-0812">Transmembrane</keyword>
<keyword evidence="11 23" id="KW-0808">Transferase</keyword>
<dbReference type="GO" id="GO:0009274">
    <property type="term" value="C:peptidoglycan-based cell wall"/>
    <property type="evidence" value="ECO:0007669"/>
    <property type="project" value="UniProtKB-UniRule"/>
</dbReference>
<evidence type="ECO:0000256" key="1">
    <source>
        <dbReference type="ARBA" id="ARBA00002624"/>
    </source>
</evidence>
<keyword evidence="16" id="KW-0046">Antibiotic resistance</keyword>
<comment type="similarity">
    <text evidence="5 23">In the N-terminal section; belongs to the glycosyltransferase 51 family.</text>
</comment>
<evidence type="ECO:0000256" key="16">
    <source>
        <dbReference type="ARBA" id="ARBA00023251"/>
    </source>
</evidence>
<dbReference type="Pfam" id="PF00905">
    <property type="entry name" value="Transpeptidase"/>
    <property type="match status" value="1"/>
</dbReference>
<dbReference type="Pfam" id="PF14814">
    <property type="entry name" value="UB2H"/>
    <property type="match status" value="1"/>
</dbReference>
<dbReference type="SUPFAM" id="SSF56601">
    <property type="entry name" value="beta-lactamase/transpeptidase-like"/>
    <property type="match status" value="1"/>
</dbReference>
<comment type="catalytic activity">
    <reaction evidence="21">
        <text>[GlcNAc-(1-&gt;4)-Mur2Ac(oyl-L-Ala-gamma-D-Glu-L-Lys-D-Ala-D-Ala)](n)-di-trans,octa-cis-undecaprenyl diphosphate + beta-D-GlcNAc-(1-&gt;4)-Mur2Ac(oyl-L-Ala-gamma-D-Glu-L-Lys-D-Ala-D-Ala)-di-trans,octa-cis-undecaprenyl diphosphate = [GlcNAc-(1-&gt;4)-Mur2Ac(oyl-L-Ala-gamma-D-Glu-L-Lys-D-Ala-D-Ala)](n+1)-di-trans,octa-cis-undecaprenyl diphosphate + di-trans,octa-cis-undecaprenyl diphosphate + H(+)</text>
        <dbReference type="Rhea" id="RHEA:23708"/>
        <dbReference type="Rhea" id="RHEA-COMP:9602"/>
        <dbReference type="Rhea" id="RHEA-COMP:9603"/>
        <dbReference type="ChEBI" id="CHEBI:15378"/>
        <dbReference type="ChEBI" id="CHEBI:58405"/>
        <dbReference type="ChEBI" id="CHEBI:60033"/>
        <dbReference type="ChEBI" id="CHEBI:78435"/>
        <dbReference type="EC" id="2.4.99.28"/>
    </reaction>
</comment>
<evidence type="ECO:0000256" key="5">
    <source>
        <dbReference type="ARBA" id="ARBA00007739"/>
    </source>
</evidence>
<evidence type="ECO:0000256" key="6">
    <source>
        <dbReference type="ARBA" id="ARBA00018637"/>
    </source>
</evidence>
<name>A0A1E2UJC8_9GAMM</name>
<dbReference type="InterPro" id="IPR001264">
    <property type="entry name" value="Glyco_trans_51"/>
</dbReference>
<dbReference type="InterPro" id="IPR023346">
    <property type="entry name" value="Lysozyme-like_dom_sf"/>
</dbReference>
<dbReference type="Gene3D" id="1.10.3810.10">
    <property type="entry name" value="Biosynthetic peptidoglycan transglycosylase-like"/>
    <property type="match status" value="1"/>
</dbReference>
<dbReference type="STRING" id="1818881.A3196_18085"/>
<keyword evidence="10 23" id="KW-0328">Glycosyltransferase</keyword>
<dbReference type="FunFam" id="1.10.3810.10:FF:000001">
    <property type="entry name" value="Penicillin-binding protein 1A"/>
    <property type="match status" value="1"/>
</dbReference>
<dbReference type="Gene3D" id="3.30.2060.10">
    <property type="entry name" value="Penicillin-binding protein 1b domain"/>
    <property type="match status" value="1"/>
</dbReference>
<keyword evidence="7" id="KW-1003">Cell membrane</keyword>
<evidence type="ECO:0000256" key="9">
    <source>
        <dbReference type="ARBA" id="ARBA00022670"/>
    </source>
</evidence>
<feature type="domain" description="Glycosyl transferase family 51" evidence="27">
    <location>
        <begin position="165"/>
        <end position="336"/>
    </location>
</feature>
<dbReference type="NCBIfam" id="TIGR02071">
    <property type="entry name" value="PBP_1b"/>
    <property type="match status" value="1"/>
</dbReference>
<keyword evidence="30" id="KW-1185">Reference proteome</keyword>
<dbReference type="SUPFAM" id="SSF53955">
    <property type="entry name" value="Lysozyme-like"/>
    <property type="match status" value="1"/>
</dbReference>
<feature type="domain" description="Bifunctional transglycosylase second" evidence="28">
    <location>
        <begin position="69"/>
        <end position="152"/>
    </location>
</feature>
<feature type="domain" description="Penicillin-binding protein transpeptidase" evidence="26">
    <location>
        <begin position="430"/>
        <end position="671"/>
    </location>
</feature>
<dbReference type="GO" id="GO:0008658">
    <property type="term" value="F:penicillin binding"/>
    <property type="evidence" value="ECO:0007669"/>
    <property type="project" value="UniProtKB-UniRule"/>
</dbReference>
<evidence type="ECO:0000256" key="21">
    <source>
        <dbReference type="ARBA" id="ARBA00049902"/>
    </source>
</evidence>
<evidence type="ECO:0000256" key="7">
    <source>
        <dbReference type="ARBA" id="ARBA00022475"/>
    </source>
</evidence>
<dbReference type="RefSeq" id="WP_069025022.1">
    <property type="nucleotide sequence ID" value="NZ_LVJZ01000004.1"/>
</dbReference>
<evidence type="ECO:0000259" key="28">
    <source>
        <dbReference type="Pfam" id="PF14814"/>
    </source>
</evidence>
<evidence type="ECO:0000256" key="18">
    <source>
        <dbReference type="ARBA" id="ARBA00023316"/>
    </source>
</evidence>
<dbReference type="UniPathway" id="UPA00219"/>
<evidence type="ECO:0000313" key="30">
    <source>
        <dbReference type="Proteomes" id="UP000094849"/>
    </source>
</evidence>
<evidence type="ECO:0000256" key="8">
    <source>
        <dbReference type="ARBA" id="ARBA00022645"/>
    </source>
</evidence>
<gene>
    <name evidence="29" type="ORF">A3196_18085</name>
</gene>
<dbReference type="GO" id="GO:0071555">
    <property type="term" value="P:cell wall organization"/>
    <property type="evidence" value="ECO:0007669"/>
    <property type="project" value="UniProtKB-UniRule"/>
</dbReference>
<evidence type="ECO:0000256" key="3">
    <source>
        <dbReference type="ARBA" id="ARBA00004752"/>
    </source>
</evidence>
<evidence type="ECO:0000256" key="10">
    <source>
        <dbReference type="ARBA" id="ARBA00022676"/>
    </source>
</evidence>
<comment type="pathway">
    <text evidence="3 23">Cell wall biogenesis; peptidoglycan biosynthesis.</text>
</comment>
<evidence type="ECO:0000256" key="11">
    <source>
        <dbReference type="ARBA" id="ARBA00022679"/>
    </source>
</evidence>
<keyword evidence="12" id="KW-0378">Hydrolase</keyword>
<evidence type="ECO:0000256" key="23">
    <source>
        <dbReference type="PIRNR" id="PIRNR002799"/>
    </source>
</evidence>
<keyword evidence="18 23" id="KW-0961">Cell wall biogenesis/degradation</keyword>
<keyword evidence="15 25" id="KW-0472">Membrane</keyword>
<dbReference type="GO" id="GO:0009252">
    <property type="term" value="P:peptidoglycan biosynthetic process"/>
    <property type="evidence" value="ECO:0007669"/>
    <property type="project" value="UniProtKB-UniRule"/>
</dbReference>
<sequence>MAKPRKKTVRKQRKPKRGVSWRRWLWLMVITLMLAMLLYTLYLDRVVQARFEGQRWSLPAKVYGRSLALYPGAPVTLEHLEQTLLGLGYRQVKHPDRPGEYSSFRSRVLLRTRAFRFPDIDRPSDYMEVTLDSQGVESLKRASSGDPVGHYRIEPRLIGSLRSAHGEDRILTSREELPELLVNALIAVEDRNFYHHFGVDPIAIARALWANLRAKRVVQGGSTLTQQLVKNFFLNPERSLWRKFNEALMAVILDWRYSKDEILQAYANEIYLGQQGGRAIHGFALASRFYFNRPLEELDLPRLAMLVTLVRGPSAYDPRRHPKQAKQRRHLVLQLMRDQGVIDAQQAAKAQQAPLGVEQGSLHSSGSPAFMDLVKRQLRRDYKEADLNAGGLRVFSTLDPWLQERAELAMSKQLKALEKARGLAIGTLQGAVTLADVETGEVTALVGDRNPRYAGFNRALDAVRPVGSLIKPAVYLSALDQPGRYQLFTPLVDKPIRIKGANGEIWAPDNYDNLIHEDVNLQQSLVESLNLATVHLGLSVGLKSVLDSLYQLGIRRPISAYPSLLLGAVSLSPLEMTQMYQTLANGGFSATLKSIREVTDSQGEPLSRYPLEIESRADSKAVYLLRQALQEVTRSGTGKALQWLLPDRTAVAGKTGTTDKLRDSWFAGFDRRRVSVAWIGRDDNTPTGLTGSSGAMRVWAELMNSIGIQSLVEDLPRGVEMVTIDPVSGLRGEGCRDAVDYPVISGSITLDSAPCANSHSLMDDGVKWLQGLFR</sequence>
<comment type="function">
    <text evidence="1 23">Cell wall formation. Synthesis of cross-linked peptidoglycan from the lipid intermediates. The enzyme has a penicillin-insensitive transglycosylase N-terminal domain (formation of linear glycan strands) and a penicillin-sensitive transpeptidase C-terminal domain (cross-linking of the peptide subunits).</text>
</comment>
<feature type="active site" description="Proton donor; for transglycosylase activity" evidence="24">
    <location>
        <position position="189"/>
    </location>
</feature>
<feature type="active site" description="Acyl-ester intermediate; for transpeptidase activity" evidence="24">
    <location>
        <position position="468"/>
    </location>
</feature>
<comment type="caution">
    <text evidence="29">The sequence shown here is derived from an EMBL/GenBank/DDBJ whole genome shotgun (WGS) entry which is preliminary data.</text>
</comment>
<dbReference type="InterPro" id="IPR001460">
    <property type="entry name" value="PCN-bd_Tpept"/>
</dbReference>
<organism evidence="29 30">
    <name type="scientific">Candidatus Thiodiazotropha endoloripes</name>
    <dbReference type="NCBI Taxonomy" id="1818881"/>
    <lineage>
        <taxon>Bacteria</taxon>
        <taxon>Pseudomonadati</taxon>
        <taxon>Pseudomonadota</taxon>
        <taxon>Gammaproteobacteria</taxon>
        <taxon>Chromatiales</taxon>
        <taxon>Sedimenticolaceae</taxon>
        <taxon>Candidatus Thiodiazotropha</taxon>
    </lineage>
</organism>
<evidence type="ECO:0000256" key="13">
    <source>
        <dbReference type="ARBA" id="ARBA00022960"/>
    </source>
</evidence>
<dbReference type="GO" id="GO:0005886">
    <property type="term" value="C:plasma membrane"/>
    <property type="evidence" value="ECO:0007669"/>
    <property type="project" value="UniProtKB-SubCell"/>
</dbReference>
<accession>A0A1E2UJC8</accession>
<keyword evidence="8" id="KW-0121">Carboxypeptidase</keyword>
<dbReference type="GO" id="GO:0030288">
    <property type="term" value="C:outer membrane-bounded periplasmic space"/>
    <property type="evidence" value="ECO:0007669"/>
    <property type="project" value="TreeGrafter"/>
</dbReference>
<dbReference type="PIRSF" id="PIRSF002799">
    <property type="entry name" value="PBP_1b"/>
    <property type="match status" value="1"/>
</dbReference>
<evidence type="ECO:0000256" key="12">
    <source>
        <dbReference type="ARBA" id="ARBA00022801"/>
    </source>
</evidence>
<comment type="catalytic activity">
    <reaction evidence="20">
        <text>Preferential cleavage: (Ac)2-L-Lys-D-Ala-|-D-Ala. Also transpeptidation of peptidyl-alanyl moieties that are N-acyl substituents of D-alanine.</text>
        <dbReference type="EC" id="3.4.16.4"/>
    </reaction>
</comment>
<keyword evidence="25" id="KW-1133">Transmembrane helix</keyword>
<evidence type="ECO:0000256" key="22">
    <source>
        <dbReference type="NCBIfam" id="TIGR02071"/>
    </source>
</evidence>
<evidence type="ECO:0000259" key="26">
    <source>
        <dbReference type="Pfam" id="PF00905"/>
    </source>
</evidence>
<evidence type="ECO:0000256" key="17">
    <source>
        <dbReference type="ARBA" id="ARBA00023268"/>
    </source>
</evidence>
<dbReference type="GO" id="GO:0008360">
    <property type="term" value="P:regulation of cell shape"/>
    <property type="evidence" value="ECO:0007669"/>
    <property type="project" value="UniProtKB-UniRule"/>
</dbReference>
<evidence type="ECO:0000256" key="4">
    <source>
        <dbReference type="ARBA" id="ARBA00007090"/>
    </source>
</evidence>
<comment type="subcellular location">
    <subcellularLocation>
        <location evidence="2">Cell membrane</location>
    </subcellularLocation>
</comment>
<dbReference type="Proteomes" id="UP000094849">
    <property type="component" value="Unassembled WGS sequence"/>
</dbReference>
<dbReference type="GO" id="GO:0008955">
    <property type="term" value="F:peptidoglycan glycosyltransferase activity"/>
    <property type="evidence" value="ECO:0007669"/>
    <property type="project" value="UniProtKB-UniRule"/>
</dbReference>
<dbReference type="InterPro" id="IPR050396">
    <property type="entry name" value="Glycosyltr_51/Transpeptidase"/>
</dbReference>
<keyword evidence="17" id="KW-0511">Multifunctional enzyme</keyword>
<evidence type="ECO:0000256" key="24">
    <source>
        <dbReference type="PIRSR" id="PIRSR002799-1"/>
    </source>
</evidence>
<protein>
    <recommendedName>
        <fullName evidence="6 22">Penicillin-binding protein 1B</fullName>
        <shortName evidence="23">PBP-1b</shortName>
        <shortName evidence="23">PBP1b</shortName>
    </recommendedName>
    <alternativeName>
        <fullName evidence="19 23">Murein polymerase</fullName>
    </alternativeName>
</protein>
<evidence type="ECO:0000256" key="14">
    <source>
        <dbReference type="ARBA" id="ARBA00022984"/>
    </source>
</evidence>
<evidence type="ECO:0000259" key="27">
    <source>
        <dbReference type="Pfam" id="PF00912"/>
    </source>
</evidence>
<evidence type="ECO:0000256" key="20">
    <source>
        <dbReference type="ARBA" id="ARBA00034000"/>
    </source>
</evidence>
<comment type="similarity">
    <text evidence="4 23">In the C-terminal section; belongs to the transpeptidase family.</text>
</comment>
<dbReference type="PANTHER" id="PTHR32282:SF11">
    <property type="entry name" value="PENICILLIN-BINDING PROTEIN 1B"/>
    <property type="match status" value="1"/>
</dbReference>
<dbReference type="InterPro" id="IPR028166">
    <property type="entry name" value="UB2H"/>
</dbReference>
<keyword evidence="14 23" id="KW-0573">Peptidoglycan synthesis</keyword>
<evidence type="ECO:0000256" key="2">
    <source>
        <dbReference type="ARBA" id="ARBA00004236"/>
    </source>
</evidence>
<dbReference type="InterPro" id="IPR012338">
    <property type="entry name" value="Beta-lactam/transpept-like"/>
</dbReference>
<keyword evidence="13 23" id="KW-0133">Cell shape</keyword>
<reference evidence="29 30" key="1">
    <citation type="submission" date="2016-03" db="EMBL/GenBank/DDBJ databases">
        <title>Chemosynthetic sulphur-oxidizing symbionts of marine invertebrate animals are capable of nitrogen fixation.</title>
        <authorList>
            <person name="Petersen J.M."/>
            <person name="Kemper A."/>
            <person name="Gruber-Vodicka H."/>
            <person name="Cardini U."/>
            <person name="Geest Mvander."/>
            <person name="Kleiner M."/>
            <person name="Bulgheresi S."/>
            <person name="Fussmann M."/>
            <person name="Herbold C."/>
            <person name="Seah B.K.B."/>
            <person name="Antony C.Paul."/>
            <person name="Liu D."/>
            <person name="Belitz A."/>
            <person name="Weber M."/>
        </authorList>
    </citation>
    <scope>NUCLEOTIDE SEQUENCE [LARGE SCALE GENOMIC DNA]</scope>
    <source>
        <strain evidence="29">G_D</strain>
    </source>
</reference>
<dbReference type="GO" id="GO:0006508">
    <property type="term" value="P:proteolysis"/>
    <property type="evidence" value="ECO:0007669"/>
    <property type="project" value="UniProtKB-KW"/>
</dbReference>
<dbReference type="InterPro" id="IPR036950">
    <property type="entry name" value="PBP_transglycosylase"/>
</dbReference>
<feature type="transmembrane region" description="Helical" evidence="25">
    <location>
        <begin position="21"/>
        <end position="42"/>
    </location>
</feature>